<evidence type="ECO:0000313" key="7">
    <source>
        <dbReference type="EMBL" id="KAK4135921.1"/>
    </source>
</evidence>
<sequence length="380" mass="39690">MSRTTTALVVPELNGKFELREIQLDAIQPDELLVEIHASGICHTDLSCAIGVLPCRPNAVLGHEGAGIVLAVGAATTHVQPGDKVLLSFSHCQACGPCTSGHPAYCHDFNARNFGGARADGSPSMFLAPNPAAPQDAARGGIFSTFFGQSSFARHTLVHRSSAVRVAPATDLALYAPLGCGMQTGAGAVLNALDVRRGSSVAVFGVGSVGMAAVMAAARLRGAGTVIAVDLQPARLELAKRLGATHGVVGGREGVVDEIRRICPPNGVDFAVDCTGVPAVIRTMIDCLGTRGRAATVGAPGPGKSVSVDVMEHLTYGKEYVGCCEGDSLPSELIPYLMEAHASGLFPMEEFIQYYDYKDYEQAIEDTKSGKAIKAVLKWS</sequence>
<evidence type="ECO:0000313" key="8">
    <source>
        <dbReference type="Proteomes" id="UP001304895"/>
    </source>
</evidence>
<evidence type="ECO:0000256" key="4">
    <source>
        <dbReference type="ARBA" id="ARBA00022833"/>
    </source>
</evidence>
<dbReference type="PANTHER" id="PTHR43350:SF11">
    <property type="entry name" value="ENOYL REDUCTASE (ER) DOMAIN-CONTAINING PROTEIN"/>
    <property type="match status" value="1"/>
</dbReference>
<dbReference type="Proteomes" id="UP001304895">
    <property type="component" value="Unassembled WGS sequence"/>
</dbReference>
<evidence type="ECO:0000256" key="5">
    <source>
        <dbReference type="ARBA" id="ARBA00023002"/>
    </source>
</evidence>
<proteinExistence type="inferred from homology"/>
<dbReference type="InterPro" id="IPR013149">
    <property type="entry name" value="ADH-like_C"/>
</dbReference>
<dbReference type="SUPFAM" id="SSF51735">
    <property type="entry name" value="NAD(P)-binding Rossmann-fold domains"/>
    <property type="match status" value="1"/>
</dbReference>
<dbReference type="EMBL" id="MU853405">
    <property type="protein sequence ID" value="KAK4135921.1"/>
    <property type="molecule type" value="Genomic_DNA"/>
</dbReference>
<evidence type="ECO:0000256" key="3">
    <source>
        <dbReference type="ARBA" id="ARBA00022723"/>
    </source>
</evidence>
<dbReference type="PANTHER" id="PTHR43350">
    <property type="entry name" value="NAD-DEPENDENT ALCOHOL DEHYDROGENASE"/>
    <property type="match status" value="1"/>
</dbReference>
<protein>
    <submittedName>
        <fullName evidence="7">GroES-like protein</fullName>
    </submittedName>
</protein>
<keyword evidence="5" id="KW-0560">Oxidoreductase</keyword>
<evidence type="ECO:0000256" key="2">
    <source>
        <dbReference type="ARBA" id="ARBA00008072"/>
    </source>
</evidence>
<comment type="caution">
    <text evidence="7">The sequence shown here is derived from an EMBL/GenBank/DDBJ whole genome shotgun (WGS) entry which is preliminary data.</text>
</comment>
<name>A0AAN6ZFM1_9PEZI</name>
<keyword evidence="8" id="KW-1185">Reference proteome</keyword>
<dbReference type="CDD" id="cd08278">
    <property type="entry name" value="benzyl_alcohol_DH"/>
    <property type="match status" value="1"/>
</dbReference>
<dbReference type="Pfam" id="PF00107">
    <property type="entry name" value="ADH_zinc_N"/>
    <property type="match status" value="1"/>
</dbReference>
<dbReference type="FunFam" id="3.40.50.720:FF:000003">
    <property type="entry name" value="S-(hydroxymethyl)glutathione dehydrogenase"/>
    <property type="match status" value="1"/>
</dbReference>
<gene>
    <name evidence="7" type="ORF">BT67DRAFT_377091</name>
</gene>
<dbReference type="InterPro" id="IPR020843">
    <property type="entry name" value="ER"/>
</dbReference>
<reference evidence="7" key="1">
    <citation type="journal article" date="2023" name="Mol. Phylogenet. Evol.">
        <title>Genome-scale phylogeny and comparative genomics of the fungal order Sordariales.</title>
        <authorList>
            <person name="Hensen N."/>
            <person name="Bonometti L."/>
            <person name="Westerberg I."/>
            <person name="Brannstrom I.O."/>
            <person name="Guillou S."/>
            <person name="Cros-Aarteil S."/>
            <person name="Calhoun S."/>
            <person name="Haridas S."/>
            <person name="Kuo A."/>
            <person name="Mondo S."/>
            <person name="Pangilinan J."/>
            <person name="Riley R."/>
            <person name="LaButti K."/>
            <person name="Andreopoulos B."/>
            <person name="Lipzen A."/>
            <person name="Chen C."/>
            <person name="Yan M."/>
            <person name="Daum C."/>
            <person name="Ng V."/>
            <person name="Clum A."/>
            <person name="Steindorff A."/>
            <person name="Ohm R.A."/>
            <person name="Martin F."/>
            <person name="Silar P."/>
            <person name="Natvig D.O."/>
            <person name="Lalanne C."/>
            <person name="Gautier V."/>
            <person name="Ament-Velasquez S.L."/>
            <person name="Kruys A."/>
            <person name="Hutchinson M.I."/>
            <person name="Powell A.J."/>
            <person name="Barry K."/>
            <person name="Miller A.N."/>
            <person name="Grigoriev I.V."/>
            <person name="Debuchy R."/>
            <person name="Gladieux P."/>
            <person name="Hiltunen Thoren M."/>
            <person name="Johannesson H."/>
        </authorList>
    </citation>
    <scope>NUCLEOTIDE SEQUENCE</scope>
    <source>
        <strain evidence="7">CBS 123565</strain>
    </source>
</reference>
<dbReference type="Gene3D" id="3.90.180.10">
    <property type="entry name" value="Medium-chain alcohol dehydrogenases, catalytic domain"/>
    <property type="match status" value="1"/>
</dbReference>
<reference evidence="7" key="2">
    <citation type="submission" date="2023-05" db="EMBL/GenBank/DDBJ databases">
        <authorList>
            <consortium name="Lawrence Berkeley National Laboratory"/>
            <person name="Steindorff A."/>
            <person name="Hensen N."/>
            <person name="Bonometti L."/>
            <person name="Westerberg I."/>
            <person name="Brannstrom I.O."/>
            <person name="Guillou S."/>
            <person name="Cros-Aarteil S."/>
            <person name="Calhoun S."/>
            <person name="Haridas S."/>
            <person name="Kuo A."/>
            <person name="Mondo S."/>
            <person name="Pangilinan J."/>
            <person name="Riley R."/>
            <person name="Labutti K."/>
            <person name="Andreopoulos B."/>
            <person name="Lipzen A."/>
            <person name="Chen C."/>
            <person name="Yanf M."/>
            <person name="Daum C."/>
            <person name="Ng V."/>
            <person name="Clum A."/>
            <person name="Ohm R."/>
            <person name="Martin F."/>
            <person name="Silar P."/>
            <person name="Natvig D."/>
            <person name="Lalanne C."/>
            <person name="Gautier V."/>
            <person name="Ament-Velasquez S.L."/>
            <person name="Kruys A."/>
            <person name="Hutchinson M.I."/>
            <person name="Powell A.J."/>
            <person name="Barry K."/>
            <person name="Miller A.N."/>
            <person name="Grigoriev I.V."/>
            <person name="Debuchy R."/>
            <person name="Gladieux P."/>
            <person name="Thoren M.H."/>
            <person name="Johannesson H."/>
        </authorList>
    </citation>
    <scope>NUCLEOTIDE SEQUENCE</scope>
    <source>
        <strain evidence="7">CBS 123565</strain>
    </source>
</reference>
<evidence type="ECO:0000256" key="1">
    <source>
        <dbReference type="ARBA" id="ARBA00001947"/>
    </source>
</evidence>
<keyword evidence="3" id="KW-0479">Metal-binding</keyword>
<dbReference type="SMART" id="SM00829">
    <property type="entry name" value="PKS_ER"/>
    <property type="match status" value="1"/>
</dbReference>
<dbReference type="InterPro" id="IPR011032">
    <property type="entry name" value="GroES-like_sf"/>
</dbReference>
<feature type="domain" description="Enoyl reductase (ER)" evidence="6">
    <location>
        <begin position="12"/>
        <end position="377"/>
    </location>
</feature>
<evidence type="ECO:0000259" key="6">
    <source>
        <dbReference type="SMART" id="SM00829"/>
    </source>
</evidence>
<dbReference type="InterPro" id="IPR036291">
    <property type="entry name" value="NAD(P)-bd_dom_sf"/>
</dbReference>
<keyword evidence="4" id="KW-0862">Zinc</keyword>
<dbReference type="Pfam" id="PF08240">
    <property type="entry name" value="ADH_N"/>
    <property type="match status" value="1"/>
</dbReference>
<dbReference type="Gene3D" id="3.40.50.720">
    <property type="entry name" value="NAD(P)-binding Rossmann-like Domain"/>
    <property type="match status" value="1"/>
</dbReference>
<organism evidence="7 8">
    <name type="scientific">Trichocladium antarcticum</name>
    <dbReference type="NCBI Taxonomy" id="1450529"/>
    <lineage>
        <taxon>Eukaryota</taxon>
        <taxon>Fungi</taxon>
        <taxon>Dikarya</taxon>
        <taxon>Ascomycota</taxon>
        <taxon>Pezizomycotina</taxon>
        <taxon>Sordariomycetes</taxon>
        <taxon>Sordariomycetidae</taxon>
        <taxon>Sordariales</taxon>
        <taxon>Chaetomiaceae</taxon>
        <taxon>Trichocladium</taxon>
    </lineage>
</organism>
<comment type="similarity">
    <text evidence="2">Belongs to the zinc-containing alcohol dehydrogenase family.</text>
</comment>
<comment type="cofactor">
    <cofactor evidence="1">
        <name>Zn(2+)</name>
        <dbReference type="ChEBI" id="CHEBI:29105"/>
    </cofactor>
</comment>
<dbReference type="InterPro" id="IPR013154">
    <property type="entry name" value="ADH-like_N"/>
</dbReference>
<dbReference type="AlphaFoldDB" id="A0AAN6ZFM1"/>
<dbReference type="GO" id="GO:0046872">
    <property type="term" value="F:metal ion binding"/>
    <property type="evidence" value="ECO:0007669"/>
    <property type="project" value="UniProtKB-KW"/>
</dbReference>
<dbReference type="SUPFAM" id="SSF50129">
    <property type="entry name" value="GroES-like"/>
    <property type="match status" value="1"/>
</dbReference>
<dbReference type="GO" id="GO:0016491">
    <property type="term" value="F:oxidoreductase activity"/>
    <property type="evidence" value="ECO:0007669"/>
    <property type="project" value="UniProtKB-KW"/>
</dbReference>
<accession>A0AAN6ZFM1</accession>